<dbReference type="EMBL" id="HF582854">
    <property type="protein sequence ID" value="CCQ37540.1"/>
    <property type="molecule type" value="Genomic_DNA"/>
</dbReference>
<accession>M1XT20</accession>
<protein>
    <submittedName>
        <fullName evidence="1">Uncharacterized protein</fullName>
    </submittedName>
</protein>
<proteinExistence type="predicted"/>
<dbReference type="Proteomes" id="UP000011867">
    <property type="component" value="Chromosome"/>
</dbReference>
<name>M1XT20_NATM8</name>
<gene>
    <name evidence="1" type="ordered locus">Nmlp_3412</name>
</gene>
<organism evidence="1 2">
    <name type="scientific">Natronomonas moolapensis (strain DSM 18674 / CECT 7526 / JCM 14361 / 8.8.11)</name>
    <dbReference type="NCBI Taxonomy" id="268739"/>
    <lineage>
        <taxon>Archaea</taxon>
        <taxon>Methanobacteriati</taxon>
        <taxon>Methanobacteriota</taxon>
        <taxon>Stenosarchaea group</taxon>
        <taxon>Halobacteria</taxon>
        <taxon>Halobacteriales</taxon>
        <taxon>Natronomonadaceae</taxon>
        <taxon>Natronomonas</taxon>
    </lineage>
</organism>
<sequence>MNRRSVLKGLSAASIGSVGLVFGSGAFTEATATRDFSISVANDGSDSAQLQIEPQGVSSDSVYQTESGVLVIDASKLPPQAITTLGRFGDLSDANSLKEEVFAITNENDTGESVAITVNVEITSDDDDATLNVAIAPENNQGNVDSESVTVATATGKGAGSSGSAMVRSVSVGDQVLGGILINSAGAETIEADITIEADQSVEAR</sequence>
<evidence type="ECO:0000313" key="2">
    <source>
        <dbReference type="Proteomes" id="UP000011867"/>
    </source>
</evidence>
<dbReference type="eggNOG" id="arCOG02696">
    <property type="taxonomic scope" value="Archaea"/>
</dbReference>
<dbReference type="STRING" id="268739.Nmlp_3412"/>
<evidence type="ECO:0000313" key="1">
    <source>
        <dbReference type="EMBL" id="CCQ37540.1"/>
    </source>
</evidence>
<keyword evidence="2" id="KW-1185">Reference proteome</keyword>
<reference evidence="1 2" key="1">
    <citation type="journal article" date="2013" name="Genome Announc.">
        <title>Genome of the haloarchaeon Natronomonas moolapensis, a neutrophilic member of a previously haloalkaliphilic genus.</title>
        <authorList>
            <person name="Dyall-Smith M.L."/>
            <person name="Pfeiffer F."/>
            <person name="Oberwinkler T."/>
            <person name="Klee K."/>
            <person name="Rampp M."/>
            <person name="Palm P."/>
            <person name="Gross K."/>
            <person name="Schuster S.C."/>
            <person name="Oesterhelt D."/>
        </authorList>
    </citation>
    <scope>NUCLEOTIDE SEQUENCE [LARGE SCALE GENOMIC DNA]</scope>
    <source>
        <strain evidence="2">DSM 18674 / JCM 14361 / 8.8.11</strain>
    </source>
</reference>
<dbReference type="KEGG" id="nmo:Nmlp_3412"/>
<dbReference type="HOGENOM" id="CLU_1335087_0_0_2"/>
<dbReference type="AlphaFoldDB" id="M1XT20"/>